<dbReference type="EMBL" id="AP023366">
    <property type="protein sequence ID" value="BCJ85460.1"/>
    <property type="molecule type" value="Genomic_DNA"/>
</dbReference>
<proteinExistence type="predicted"/>
<name>A0A7I8DAA4_9BACL</name>
<dbReference type="Gene3D" id="3.30.460.10">
    <property type="entry name" value="Beta Polymerase, domain 2"/>
    <property type="match status" value="1"/>
</dbReference>
<gene>
    <name evidence="1" type="ORF">skT53_04450</name>
</gene>
<protein>
    <recommendedName>
        <fullName evidence="3">Nucleotidyltransferase domain-containing protein</fullName>
    </recommendedName>
</protein>
<keyword evidence="2" id="KW-1185">Reference proteome</keyword>
<dbReference type="RefSeq" id="WP_200759580.1">
    <property type="nucleotide sequence ID" value="NZ_AP023366.1"/>
</dbReference>
<dbReference type="Proteomes" id="UP000593802">
    <property type="component" value="Chromosome"/>
</dbReference>
<evidence type="ECO:0000313" key="2">
    <source>
        <dbReference type="Proteomes" id="UP000593802"/>
    </source>
</evidence>
<dbReference type="AlphaFoldDB" id="A0A7I8DAA4"/>
<reference evidence="1 2" key="1">
    <citation type="submission" date="2020-08" db="EMBL/GenBank/DDBJ databases">
        <title>Complete Genome Sequence of Effusibacillus dendaii Strain skT53, Isolated from Farmland soil.</title>
        <authorList>
            <person name="Konishi T."/>
            <person name="Kawasaki H."/>
        </authorList>
    </citation>
    <scope>NUCLEOTIDE SEQUENCE [LARGE SCALE GENOMIC DNA]</scope>
    <source>
        <strain evidence="2">skT53</strain>
    </source>
</reference>
<dbReference type="InterPro" id="IPR043519">
    <property type="entry name" value="NT_sf"/>
</dbReference>
<dbReference type="KEGG" id="eff:skT53_04450"/>
<dbReference type="SUPFAM" id="SSF81301">
    <property type="entry name" value="Nucleotidyltransferase"/>
    <property type="match status" value="1"/>
</dbReference>
<organism evidence="1 2">
    <name type="scientific">Effusibacillus dendaii</name>
    <dbReference type="NCBI Taxonomy" id="2743772"/>
    <lineage>
        <taxon>Bacteria</taxon>
        <taxon>Bacillati</taxon>
        <taxon>Bacillota</taxon>
        <taxon>Bacilli</taxon>
        <taxon>Bacillales</taxon>
        <taxon>Alicyclobacillaceae</taxon>
        <taxon>Effusibacillus</taxon>
    </lineage>
</organism>
<evidence type="ECO:0000313" key="1">
    <source>
        <dbReference type="EMBL" id="BCJ85460.1"/>
    </source>
</evidence>
<dbReference type="Gene3D" id="1.20.120.330">
    <property type="entry name" value="Nucleotidyltransferases domain 2"/>
    <property type="match status" value="1"/>
</dbReference>
<sequence>MRHGDRIKVVRGIHIRVLKQYPNSLLFGGVYGSTAIGRDTEFSDIEMLYILPSGVSLPDKQFLYRDIVIEVNFLSIDTIEKWLREPDLLLPIRMGNLANLQLLTGEAKQRDEIIERYRDLTDEQVQSFFSLHGAMIGYESFNKIRSLERRAGKRNLSIYKYEVLSEMASALALINRLPIGSGYYGAVNESFEFPLLPVRYREVAEMFRDTDELKEVIVIGKELFDQFESFLTQQNLLLSRMQTLDEINW</sequence>
<accession>A0A7I8DAA4</accession>
<evidence type="ECO:0008006" key="3">
    <source>
        <dbReference type="Google" id="ProtNLM"/>
    </source>
</evidence>